<dbReference type="PANTHER" id="PTHR34300">
    <property type="entry name" value="QUEUOSINE PRECURSOR TRANSPORTER-RELATED"/>
    <property type="match status" value="1"/>
</dbReference>
<dbReference type="NCBIfam" id="TIGR00697">
    <property type="entry name" value="queuosine precursor transporter"/>
    <property type="match status" value="1"/>
</dbReference>
<reference evidence="2 3" key="1">
    <citation type="submission" date="2018-06" db="EMBL/GenBank/DDBJ databases">
        <authorList>
            <consortium name="Pathogen Informatics"/>
            <person name="Doyle S."/>
        </authorList>
    </citation>
    <scope>NUCLEOTIDE SEQUENCE [LARGE SCALE GENOMIC DNA]</scope>
    <source>
        <strain evidence="2 3">NCTC13093</strain>
    </source>
</reference>
<comment type="subcellular location">
    <subcellularLocation>
        <location evidence="1">Cell inner membrane</location>
        <topology evidence="1">Multi-pass membrane protein</topology>
    </subcellularLocation>
</comment>
<dbReference type="PANTHER" id="PTHR34300:SF1">
    <property type="entry name" value="QUEUOSINE PRECURSOR TRANSPORTER"/>
    <property type="match status" value="1"/>
</dbReference>
<keyword evidence="1" id="KW-1003">Cell membrane</keyword>
<dbReference type="AlphaFoldDB" id="A0A2X0VG07"/>
<feature type="transmembrane region" description="Helical" evidence="1">
    <location>
        <begin position="66"/>
        <end position="85"/>
    </location>
</feature>
<keyword evidence="1" id="KW-0813">Transport</keyword>
<dbReference type="RefSeq" id="WP_113743452.1">
    <property type="nucleotide sequence ID" value="NZ_UAPU01000007.1"/>
</dbReference>
<dbReference type="NCBIfam" id="NF008406">
    <property type="entry name" value="PRK11212.1"/>
    <property type="match status" value="1"/>
</dbReference>
<dbReference type="GO" id="GO:0022857">
    <property type="term" value="F:transmembrane transporter activity"/>
    <property type="evidence" value="ECO:0007669"/>
    <property type="project" value="UniProtKB-UniRule"/>
</dbReference>
<dbReference type="InterPro" id="IPR003744">
    <property type="entry name" value="YhhQ"/>
</dbReference>
<comment type="function">
    <text evidence="1">Involved in the import of queuosine (Q) precursors, required for Q precursor salvage.</text>
</comment>
<dbReference type="Pfam" id="PF02592">
    <property type="entry name" value="Vut_1"/>
    <property type="match status" value="1"/>
</dbReference>
<name>A0A2X0VG07_9GAMM</name>
<proteinExistence type="inferred from homology"/>
<dbReference type="HAMAP" id="MF_02088">
    <property type="entry name" value="Q_prec_transport"/>
    <property type="match status" value="1"/>
</dbReference>
<gene>
    <name evidence="2" type="primary">yhhQ</name>
    <name evidence="2" type="ORF">NCTC13093_00635</name>
</gene>
<evidence type="ECO:0000313" key="2">
    <source>
        <dbReference type="EMBL" id="SPT69269.1"/>
    </source>
</evidence>
<sequence length="215" mass="24351">MNNITFPLRKLFILHVFIIVLSNYAVQIPFTVFGLHTTWGAFTYPFIFITTDLTVRLYGATMARKVIFVAMIPALILSYIVGTIFESGNYQGLGALSVFSIFVFRIALASFGAYVLGQIADILVFSRLRKLRQWWIAPSASSVAGNLLDTFAFFFIAFYQTTDAFMAAHWIELAWFDYFVKILACLMIFIPIYGVMLSLIARYILKKPLAELTAV</sequence>
<dbReference type="EMBL" id="UAPV01000001">
    <property type="protein sequence ID" value="SPT69269.1"/>
    <property type="molecule type" value="Genomic_DNA"/>
</dbReference>
<keyword evidence="3" id="KW-1185">Reference proteome</keyword>
<feature type="transmembrane region" description="Helical" evidence="1">
    <location>
        <begin position="135"/>
        <end position="158"/>
    </location>
</feature>
<dbReference type="Proteomes" id="UP000250086">
    <property type="component" value="Unassembled WGS sequence"/>
</dbReference>
<evidence type="ECO:0000256" key="1">
    <source>
        <dbReference type="HAMAP-Rule" id="MF_02088"/>
    </source>
</evidence>
<keyword evidence="1" id="KW-1133">Transmembrane helix</keyword>
<dbReference type="GO" id="GO:0005886">
    <property type="term" value="C:plasma membrane"/>
    <property type="evidence" value="ECO:0007669"/>
    <property type="project" value="UniProtKB-SubCell"/>
</dbReference>
<keyword evidence="1" id="KW-0997">Cell inner membrane</keyword>
<dbReference type="OrthoDB" id="7065604at2"/>
<feature type="transmembrane region" description="Helical" evidence="1">
    <location>
        <begin position="41"/>
        <end position="59"/>
    </location>
</feature>
<keyword evidence="1" id="KW-0472">Membrane</keyword>
<feature type="transmembrane region" description="Helical" evidence="1">
    <location>
        <begin position="97"/>
        <end position="123"/>
    </location>
</feature>
<keyword evidence="1" id="KW-0812">Transmembrane</keyword>
<comment type="similarity">
    <text evidence="1">Belongs to the vitamin uptake transporter (VUT/ECF) (TC 2.A.88) family. Q precursor transporter subfamily.</text>
</comment>
<organism evidence="2 3">
    <name type="scientific">Anaerobiospirillum thomasii</name>
    <dbReference type="NCBI Taxonomy" id="179995"/>
    <lineage>
        <taxon>Bacteria</taxon>
        <taxon>Pseudomonadati</taxon>
        <taxon>Pseudomonadota</taxon>
        <taxon>Gammaproteobacteria</taxon>
        <taxon>Aeromonadales</taxon>
        <taxon>Succinivibrionaceae</taxon>
        <taxon>Anaerobiospirillum</taxon>
    </lineage>
</organism>
<protein>
    <recommendedName>
        <fullName evidence="1">Probable queuosine precursor transporter</fullName>
        <shortName evidence="1">Q precursor transporter</shortName>
    </recommendedName>
</protein>
<feature type="transmembrane region" description="Helical" evidence="1">
    <location>
        <begin position="178"/>
        <end position="200"/>
    </location>
</feature>
<accession>A0A2X0VG07</accession>
<feature type="transmembrane region" description="Helical" evidence="1">
    <location>
        <begin position="12"/>
        <end position="35"/>
    </location>
</feature>
<evidence type="ECO:0000313" key="3">
    <source>
        <dbReference type="Proteomes" id="UP000250086"/>
    </source>
</evidence>